<dbReference type="EMBL" id="JAAMOB010000005">
    <property type="protein sequence ID" value="KAF4113659.1"/>
    <property type="molecule type" value="Genomic_DNA"/>
</dbReference>
<protein>
    <submittedName>
        <fullName evidence="1">Uncharacterized protein</fullName>
    </submittedName>
</protein>
<accession>A0A7J6D369</accession>
<keyword evidence="2" id="KW-1185">Reference proteome</keyword>
<proteinExistence type="predicted"/>
<evidence type="ECO:0000313" key="2">
    <source>
        <dbReference type="Proteomes" id="UP000579812"/>
    </source>
</evidence>
<organism evidence="1 2">
    <name type="scientific">Onychostoma macrolepis</name>
    <dbReference type="NCBI Taxonomy" id="369639"/>
    <lineage>
        <taxon>Eukaryota</taxon>
        <taxon>Metazoa</taxon>
        <taxon>Chordata</taxon>
        <taxon>Craniata</taxon>
        <taxon>Vertebrata</taxon>
        <taxon>Euteleostomi</taxon>
        <taxon>Actinopterygii</taxon>
        <taxon>Neopterygii</taxon>
        <taxon>Teleostei</taxon>
        <taxon>Ostariophysi</taxon>
        <taxon>Cypriniformes</taxon>
        <taxon>Cyprinidae</taxon>
        <taxon>Acrossocheilinae</taxon>
        <taxon>Onychostoma</taxon>
    </lineage>
</organism>
<gene>
    <name evidence="1" type="ORF">G5714_006204</name>
</gene>
<comment type="caution">
    <text evidence="1">The sequence shown here is derived from an EMBL/GenBank/DDBJ whole genome shotgun (WGS) entry which is preliminary data.</text>
</comment>
<dbReference type="AlphaFoldDB" id="A0A7J6D369"/>
<sequence>MLVTQEGSADPYYLRKFSQIRIVMVVTQVGSADPHLPQKVFTDQNSDGSDPGVSKLDSLYLLLWKLDCQFIVIRDLDCGIIVLDLGLEKDKGDWIVLSLELFVLYSTITPQNIFENILVDCPVWNSGLRLCLSRGRPGFNSQAGHLIHLKGPPKPCQLY</sequence>
<name>A0A7J6D369_9TELE</name>
<evidence type="ECO:0000313" key="1">
    <source>
        <dbReference type="EMBL" id="KAF4113659.1"/>
    </source>
</evidence>
<reference evidence="1 2" key="1">
    <citation type="submission" date="2020-04" db="EMBL/GenBank/DDBJ databases">
        <title>Chromosome-level genome assembly of a cyprinid fish Onychostoma macrolepis by integration of Nanopore Sequencing, Bionano and Hi-C technology.</title>
        <authorList>
            <person name="Wang D."/>
        </authorList>
    </citation>
    <scope>NUCLEOTIDE SEQUENCE [LARGE SCALE GENOMIC DNA]</scope>
    <source>
        <strain evidence="1">SWU-2019</strain>
        <tissue evidence="1">Muscle</tissue>
    </source>
</reference>
<dbReference type="Proteomes" id="UP000579812">
    <property type="component" value="Unassembled WGS sequence"/>
</dbReference>